<organism evidence="2 3">
    <name type="scientific">Neorhodopirellula pilleata</name>
    <dbReference type="NCBI Taxonomy" id="2714738"/>
    <lineage>
        <taxon>Bacteria</taxon>
        <taxon>Pseudomonadati</taxon>
        <taxon>Planctomycetota</taxon>
        <taxon>Planctomycetia</taxon>
        <taxon>Pirellulales</taxon>
        <taxon>Pirellulaceae</taxon>
        <taxon>Neorhodopirellula</taxon>
    </lineage>
</organism>
<comment type="caution">
    <text evidence="2">The sequence shown here is derived from an EMBL/GenBank/DDBJ whole genome shotgun (WGS) entry which is preliminary data.</text>
</comment>
<dbReference type="Proteomes" id="UP000316213">
    <property type="component" value="Unassembled WGS sequence"/>
</dbReference>
<feature type="compositionally biased region" description="Low complexity" evidence="1">
    <location>
        <begin position="128"/>
        <end position="148"/>
    </location>
</feature>
<evidence type="ECO:0000313" key="2">
    <source>
        <dbReference type="EMBL" id="TWU03298.1"/>
    </source>
</evidence>
<reference evidence="2 3" key="1">
    <citation type="submission" date="2019-02" db="EMBL/GenBank/DDBJ databases">
        <title>Deep-cultivation of Planctomycetes and their phenomic and genomic characterization uncovers novel biology.</title>
        <authorList>
            <person name="Wiegand S."/>
            <person name="Jogler M."/>
            <person name="Boedeker C."/>
            <person name="Pinto D."/>
            <person name="Vollmers J."/>
            <person name="Rivas-Marin E."/>
            <person name="Kohn T."/>
            <person name="Peeters S.H."/>
            <person name="Heuer A."/>
            <person name="Rast P."/>
            <person name="Oberbeckmann S."/>
            <person name="Bunk B."/>
            <person name="Jeske O."/>
            <person name="Meyerdierks A."/>
            <person name="Storesund J.E."/>
            <person name="Kallscheuer N."/>
            <person name="Luecker S."/>
            <person name="Lage O.M."/>
            <person name="Pohl T."/>
            <person name="Merkel B.J."/>
            <person name="Hornburger P."/>
            <person name="Mueller R.-W."/>
            <person name="Bruemmer F."/>
            <person name="Labrenz M."/>
            <person name="Spormann A.M."/>
            <person name="Op Den Camp H."/>
            <person name="Overmann J."/>
            <person name="Amann R."/>
            <person name="Jetten M.S.M."/>
            <person name="Mascher T."/>
            <person name="Medema M.H."/>
            <person name="Devos D.P."/>
            <person name="Kaster A.-K."/>
            <person name="Ovreas L."/>
            <person name="Rohde M."/>
            <person name="Galperin M.Y."/>
            <person name="Jogler C."/>
        </authorList>
    </citation>
    <scope>NUCLEOTIDE SEQUENCE [LARGE SCALE GENOMIC DNA]</scope>
    <source>
        <strain evidence="2 3">Pla100</strain>
    </source>
</reference>
<keyword evidence="3" id="KW-1185">Reference proteome</keyword>
<evidence type="ECO:0000313" key="3">
    <source>
        <dbReference type="Proteomes" id="UP000316213"/>
    </source>
</evidence>
<gene>
    <name evidence="2" type="ORF">Pla100_02160</name>
</gene>
<dbReference type="AlphaFoldDB" id="A0A5C6AUN3"/>
<sequence>MPSSRMSPSVVQRRLRLLASIGLGIAFSAGGSVVERSRLAAADAHWNGACPPTIPQHCPPSDCNPHVYPHGPMSPSAPVPPSWYHDSIPLSPGMSAPMGQPSQPFDPPVTDDPSETPSDEVPPAQSENDPPAAAPDDTPATNNFDNINASDFQSSFASTQSSFSAAPTVIGDFAGGGFAQFNTTIRVISSGYAAGFGSPNPTFDLIAPGGSNFPDLISVGPGFDVAGNDSFIDTYDLAEPLPPTDAPLAPGPGFTYDGGTIVYTNGSTGTDAVAGDPLDGDLWYYNYVYTRSLGGIGGGGDGELRPVPSPGVSVRRVKISENYSPEIRDRAFFNYSFFNDFVGGLGDISRFVVGMERVVVEDLFSMEVRLPVAATYGSRQSLNDAEARDMEVGNVAFIGKASLFRGNDFMWVGGLGVSIPTADDTEITMDGFDLVNIENKTVQIQPFTSVLKRWGDWTAQAYMQLDLAANGDPVHVNNNLNDPGLGTLEQVGVFTDSNLMHLDFSLHCLLYQRAQSDNGLNAVISNAELHYTTTLQDADLITQNTFDYTALQNNFDIVNTTLGAHFVFGKKNDFIVTPAMAIPLRDGFDKQFDYEALVQVNYLH</sequence>
<dbReference type="EMBL" id="SJPM01000001">
    <property type="protein sequence ID" value="TWU03298.1"/>
    <property type="molecule type" value="Genomic_DNA"/>
</dbReference>
<name>A0A5C6AUN3_9BACT</name>
<proteinExistence type="predicted"/>
<protein>
    <submittedName>
        <fullName evidence="2">Uncharacterized protein</fullName>
    </submittedName>
</protein>
<feature type="region of interest" description="Disordered" evidence="1">
    <location>
        <begin position="84"/>
        <end position="148"/>
    </location>
</feature>
<accession>A0A5C6AUN3</accession>
<evidence type="ECO:0000256" key="1">
    <source>
        <dbReference type="SAM" id="MobiDB-lite"/>
    </source>
</evidence>